<dbReference type="AlphaFoldDB" id="A0A7R9A0I7"/>
<dbReference type="PROSITE" id="PS50011">
    <property type="entry name" value="PROTEIN_KINASE_DOM"/>
    <property type="match status" value="1"/>
</dbReference>
<feature type="non-terminal residue" evidence="8">
    <location>
        <position position="1"/>
    </location>
</feature>
<evidence type="ECO:0000256" key="3">
    <source>
        <dbReference type="ARBA" id="ARBA00023329"/>
    </source>
</evidence>
<dbReference type="InterPro" id="IPR036869">
    <property type="entry name" value="J_dom_sf"/>
</dbReference>
<dbReference type="EMBL" id="LR899990">
    <property type="protein sequence ID" value="CAD7243660.1"/>
    <property type="molecule type" value="Genomic_DNA"/>
</dbReference>
<feature type="compositionally biased region" description="Polar residues" evidence="4">
    <location>
        <begin position="802"/>
        <end position="819"/>
    </location>
</feature>
<dbReference type="SUPFAM" id="SSF56112">
    <property type="entry name" value="Protein kinase-like (PK-like)"/>
    <property type="match status" value="1"/>
</dbReference>
<dbReference type="GO" id="GO:0005524">
    <property type="term" value="F:ATP binding"/>
    <property type="evidence" value="ECO:0007669"/>
    <property type="project" value="InterPro"/>
</dbReference>
<feature type="domain" description="C2 tensin-type" evidence="7">
    <location>
        <begin position="542"/>
        <end position="682"/>
    </location>
</feature>
<dbReference type="InterPro" id="IPR000719">
    <property type="entry name" value="Prot_kinase_dom"/>
</dbReference>
<dbReference type="Gene3D" id="1.10.287.110">
    <property type="entry name" value="DnaJ domain"/>
    <property type="match status" value="1"/>
</dbReference>
<dbReference type="Gene3D" id="1.10.510.10">
    <property type="entry name" value="Transferase(Phosphotransferase) domain 1"/>
    <property type="match status" value="1"/>
</dbReference>
<feature type="compositionally biased region" description="Pro residues" evidence="4">
    <location>
        <begin position="729"/>
        <end position="739"/>
    </location>
</feature>
<feature type="region of interest" description="Disordered" evidence="4">
    <location>
        <begin position="964"/>
        <end position="999"/>
    </location>
</feature>
<feature type="domain" description="Protein kinase" evidence="5">
    <location>
        <begin position="34"/>
        <end position="327"/>
    </location>
</feature>
<dbReference type="InterPro" id="IPR001623">
    <property type="entry name" value="DnaJ_domain"/>
</dbReference>
<feature type="compositionally biased region" description="Polar residues" evidence="4">
    <location>
        <begin position="368"/>
        <end position="381"/>
    </location>
</feature>
<evidence type="ECO:0000259" key="6">
    <source>
        <dbReference type="PROSITE" id="PS51181"/>
    </source>
</evidence>
<sequence>MSLKSAWNYFSAPPTTQPTNDFVGQVLEIGKLKLRITRVIAEGGFAFVYAAQDVSTGEEFAVKRLLAADEKTRKKVMQEIAFLRQLSGHPNILRLVDCIGSRSDTGRAEFLLVTELCCGGLIDVLRSRSDPLPLETVTQIFHQTCRAVQLMHRQDPPIIHRDLKAIYFQHFLVENLLLGNDGAIKLCDFGSATTTCHFPDLSWPANKRALVEDEMTEHTTPMYRAPEMLDTWNNYPINVAVDIWALGCILYMLCFMSHPYEDSAKLRIINANYTIPAKDGRFQVYHDLIRGMFQVDPRQRPTISDCLDRIAEIAEVKGINLKENPNLSLPCPPTHAVSPAPVQQEHLPKQGMMNPNGTAPQPPLPHAATSNHIPPQAQAPSPHSYPSPPNVPGFLTSLRGGAGSFLKNLKDTSSKVMQTVQQSIAKTDLDFTYLTSRLAVMPFPAEGLESAYRNHVEDVRSLLESRHSGHYAIYNVSGRSYSSAKFNARVTDCGWPAKRAPSLVTLYSLCQSTYDFLAMDPRNIAIVHCIDGKSSSATLACAFLCFAGSLILQPIPAFTKMRDGCRPYVEVWSGDELLLSTIADYERLRLYHISEGRMTFPLNVSLNGDVSLLVYHARSTFGSKMQGTGKVSGIKIFQVQFHTGFIQPSQTHLIFSKNDIDDVQEPERYPSQFSALLEVRVGNPIQVPSPPPWAMAQPRDPIHAFVSRQDFQEAREKFASVKVKKPERPPPPPPSPARGPSPLSAADENQKARDFMASLNWEAQHDQYVPSEEAGQLLSGSEEEEDSSAVDDGTADLLNLGGTETNGACGSTGASTGQQDELPDVGLLNLEDSGGPTSPLLKGLSPPTKFTAPSESTQLGVDTFTDLFGGPTPMQQTSKTSDFFDPFGGASLGVPHPNMTHSASTGNFISAATVNSAEKGSSGAGGDLLGGWDSFMNGARKASLPRNSSTPNLEAAAKSDPFADLGNLAGLGGSKPNSPMHQTKPFPGSAQSPPGVRVQGNEARNAQLRQQAQPDYSRTNFDSVFGRDGNSKPFGPKPKVSADTFGDLLGSQGFEFSTKKDQGPTTINAMRREIQTKEVDPTKLKILDWTNGKQRNIRALLGSLHTIIWDGCRWEEVGMHQLVSANDIKKFYRKACLAVHPDKVRRLDLSRCFVFVQF</sequence>
<dbReference type="GO" id="GO:0030136">
    <property type="term" value="C:clathrin-coated vesicle"/>
    <property type="evidence" value="ECO:0007669"/>
    <property type="project" value="UniProtKB-SubCell"/>
</dbReference>
<dbReference type="EMBL" id="CAJPEV010000473">
    <property type="protein sequence ID" value="CAG0885639.1"/>
    <property type="molecule type" value="Genomic_DNA"/>
</dbReference>
<evidence type="ECO:0000256" key="2">
    <source>
        <dbReference type="ARBA" id="ARBA00022741"/>
    </source>
</evidence>
<keyword evidence="9" id="KW-1185">Reference proteome</keyword>
<feature type="domain" description="Phosphatase tensin-type" evidence="6">
    <location>
        <begin position="420"/>
        <end position="623"/>
    </location>
</feature>
<dbReference type="SUPFAM" id="SSF49562">
    <property type="entry name" value="C2 domain (Calcium/lipid-binding domain, CaLB)"/>
    <property type="match status" value="1"/>
</dbReference>
<proteinExistence type="predicted"/>
<evidence type="ECO:0000259" key="7">
    <source>
        <dbReference type="PROSITE" id="PS51182"/>
    </source>
</evidence>
<dbReference type="GO" id="GO:0004674">
    <property type="term" value="F:protein serine/threonine kinase activity"/>
    <property type="evidence" value="ECO:0007669"/>
    <property type="project" value="TreeGrafter"/>
</dbReference>
<reference evidence="8" key="1">
    <citation type="submission" date="2020-11" db="EMBL/GenBank/DDBJ databases">
        <authorList>
            <person name="Tran Van P."/>
        </authorList>
    </citation>
    <scope>NUCLEOTIDE SEQUENCE</scope>
</reference>
<organism evidence="8">
    <name type="scientific">Darwinula stevensoni</name>
    <dbReference type="NCBI Taxonomy" id="69355"/>
    <lineage>
        <taxon>Eukaryota</taxon>
        <taxon>Metazoa</taxon>
        <taxon>Ecdysozoa</taxon>
        <taxon>Arthropoda</taxon>
        <taxon>Crustacea</taxon>
        <taxon>Oligostraca</taxon>
        <taxon>Ostracoda</taxon>
        <taxon>Podocopa</taxon>
        <taxon>Podocopida</taxon>
        <taxon>Darwinulocopina</taxon>
        <taxon>Darwinuloidea</taxon>
        <taxon>Darwinulidae</taxon>
        <taxon>Darwinula</taxon>
    </lineage>
</organism>
<dbReference type="FunFam" id="1.10.287.110:FF:000002">
    <property type="entry name" value="putative tyrosine-protein phosphatase auxilin isoform X2"/>
    <property type="match status" value="1"/>
</dbReference>
<feature type="region of interest" description="Disordered" evidence="4">
    <location>
        <begin position="720"/>
        <end position="749"/>
    </location>
</feature>
<dbReference type="CDD" id="cd06257">
    <property type="entry name" value="DnaJ"/>
    <property type="match status" value="1"/>
</dbReference>
<accession>A0A7R9A0I7</accession>
<evidence type="ECO:0000313" key="8">
    <source>
        <dbReference type="EMBL" id="CAD7243660.1"/>
    </source>
</evidence>
<dbReference type="PROSITE" id="PS51181">
    <property type="entry name" value="PPASE_TENSIN"/>
    <property type="match status" value="1"/>
</dbReference>
<dbReference type="GO" id="GO:0035612">
    <property type="term" value="F:AP-2 adaptor complex binding"/>
    <property type="evidence" value="ECO:0007669"/>
    <property type="project" value="TreeGrafter"/>
</dbReference>
<dbReference type="InterPro" id="IPR029023">
    <property type="entry name" value="Tensin_phosphatase"/>
</dbReference>
<dbReference type="SMART" id="SM01326">
    <property type="entry name" value="PTEN_C2"/>
    <property type="match status" value="1"/>
</dbReference>
<dbReference type="OrthoDB" id="1717591at2759"/>
<keyword evidence="2" id="KW-0547">Nucleotide-binding</keyword>
<dbReference type="GO" id="GO:0045747">
    <property type="term" value="P:positive regulation of Notch signaling pathway"/>
    <property type="evidence" value="ECO:0007669"/>
    <property type="project" value="TreeGrafter"/>
</dbReference>
<keyword evidence="3" id="KW-0968">Cytoplasmic vesicle</keyword>
<dbReference type="PANTHER" id="PTHR22967">
    <property type="entry name" value="SERINE/THREONINE PROTEIN KINASE"/>
    <property type="match status" value="1"/>
</dbReference>
<dbReference type="FunFam" id="3.90.190.10:FF:000255">
    <property type="entry name" value="putative tyrosine-protein phosphatase auxilin"/>
    <property type="match status" value="1"/>
</dbReference>
<protein>
    <recommendedName>
        <fullName evidence="10">Cyclin-G-associated kinase</fullName>
    </recommendedName>
</protein>
<evidence type="ECO:0008006" key="10">
    <source>
        <dbReference type="Google" id="ProtNLM"/>
    </source>
</evidence>
<dbReference type="Pfam" id="PF10409">
    <property type="entry name" value="PTEN_C2"/>
    <property type="match status" value="1"/>
</dbReference>
<dbReference type="PROSITE" id="PS51182">
    <property type="entry name" value="C2_TENSIN"/>
    <property type="match status" value="1"/>
</dbReference>
<dbReference type="InterPro" id="IPR029021">
    <property type="entry name" value="Prot-tyrosine_phosphatase-like"/>
</dbReference>
<dbReference type="PANTHER" id="PTHR22967:SF105">
    <property type="entry name" value="CYCLIN-G-ASSOCIATED KINASE"/>
    <property type="match status" value="1"/>
</dbReference>
<evidence type="ECO:0000256" key="1">
    <source>
        <dbReference type="ARBA" id="ARBA00004132"/>
    </source>
</evidence>
<dbReference type="Proteomes" id="UP000677054">
    <property type="component" value="Unassembled WGS sequence"/>
</dbReference>
<comment type="subcellular location">
    <subcellularLocation>
        <location evidence="1">Cytoplasmic vesicle</location>
        <location evidence="1">Clathrin-coated vesicle</location>
    </subcellularLocation>
</comment>
<dbReference type="InterPro" id="IPR011009">
    <property type="entry name" value="Kinase-like_dom_sf"/>
</dbReference>
<dbReference type="Gene3D" id="3.90.190.10">
    <property type="entry name" value="Protein tyrosine phosphatase superfamily"/>
    <property type="match status" value="1"/>
</dbReference>
<dbReference type="InterPro" id="IPR035892">
    <property type="entry name" value="C2_domain_sf"/>
</dbReference>
<evidence type="ECO:0000259" key="5">
    <source>
        <dbReference type="PROSITE" id="PS50011"/>
    </source>
</evidence>
<feature type="region of interest" description="Disordered" evidence="4">
    <location>
        <begin position="773"/>
        <end position="855"/>
    </location>
</feature>
<dbReference type="InterPro" id="IPR014020">
    <property type="entry name" value="Tensin_C2-dom"/>
</dbReference>
<dbReference type="SUPFAM" id="SSF52799">
    <property type="entry name" value="(Phosphotyrosine protein) phosphatases II"/>
    <property type="match status" value="1"/>
</dbReference>
<dbReference type="GO" id="GO:2000369">
    <property type="term" value="P:regulation of clathrin-dependent endocytosis"/>
    <property type="evidence" value="ECO:0007669"/>
    <property type="project" value="TreeGrafter"/>
</dbReference>
<evidence type="ECO:0000256" key="4">
    <source>
        <dbReference type="SAM" id="MobiDB-lite"/>
    </source>
</evidence>
<feature type="region of interest" description="Disordered" evidence="4">
    <location>
        <begin position="324"/>
        <end position="393"/>
    </location>
</feature>
<dbReference type="SUPFAM" id="SSF46565">
    <property type="entry name" value="Chaperone J-domain"/>
    <property type="match status" value="1"/>
</dbReference>
<evidence type="ECO:0000313" key="9">
    <source>
        <dbReference type="Proteomes" id="UP000677054"/>
    </source>
</evidence>
<dbReference type="Pfam" id="PF00069">
    <property type="entry name" value="Pkinase"/>
    <property type="match status" value="1"/>
</dbReference>
<gene>
    <name evidence="8" type="ORF">DSTB1V02_LOCUS3574</name>
</gene>
<name>A0A7R9A0I7_9CRUS</name>